<dbReference type="EMBL" id="BJYM01000002">
    <property type="protein sequence ID" value="GEN85867.1"/>
    <property type="molecule type" value="Genomic_DNA"/>
</dbReference>
<dbReference type="AlphaFoldDB" id="A0A511ZEJ2"/>
<keyword evidence="2" id="KW-0813">Transport</keyword>
<dbReference type="STRING" id="582851.GCA_900162665_02816"/>
<dbReference type="Pfam" id="PF07690">
    <property type="entry name" value="MFS_1"/>
    <property type="match status" value="1"/>
</dbReference>
<dbReference type="Gene3D" id="1.20.1250.20">
    <property type="entry name" value="MFS general substrate transporter like domains"/>
    <property type="match status" value="1"/>
</dbReference>
<proteinExistence type="predicted"/>
<dbReference type="RefSeq" id="WP_147208523.1">
    <property type="nucleotide sequence ID" value="NZ_BJYM01000002.1"/>
</dbReference>
<feature type="transmembrane region" description="Helical" evidence="6">
    <location>
        <begin position="320"/>
        <end position="338"/>
    </location>
</feature>
<keyword evidence="4 6" id="KW-1133">Transmembrane helix</keyword>
<reference evidence="8 9" key="1">
    <citation type="submission" date="2019-07" db="EMBL/GenBank/DDBJ databases">
        <title>Whole genome shotgun sequence of Oceanobacillus sojae NBRC 105379.</title>
        <authorList>
            <person name="Hosoyama A."/>
            <person name="Uohara A."/>
            <person name="Ohji S."/>
            <person name="Ichikawa N."/>
        </authorList>
    </citation>
    <scope>NUCLEOTIDE SEQUENCE [LARGE SCALE GENOMIC DNA]</scope>
    <source>
        <strain evidence="8 9">NBRC 105379</strain>
    </source>
</reference>
<dbReference type="CDD" id="cd17365">
    <property type="entry name" value="MFS_PcaK_like"/>
    <property type="match status" value="1"/>
</dbReference>
<feature type="transmembrane region" description="Helical" evidence="6">
    <location>
        <begin position="88"/>
        <end position="106"/>
    </location>
</feature>
<feature type="transmembrane region" description="Helical" evidence="6">
    <location>
        <begin position="379"/>
        <end position="404"/>
    </location>
</feature>
<comment type="caution">
    <text evidence="8">The sequence shown here is derived from an EMBL/GenBank/DDBJ whole genome shotgun (WGS) entry which is preliminary data.</text>
</comment>
<keyword evidence="5 6" id="KW-0472">Membrane</keyword>
<dbReference type="GO" id="GO:0005886">
    <property type="term" value="C:plasma membrane"/>
    <property type="evidence" value="ECO:0007669"/>
    <property type="project" value="UniProtKB-SubCell"/>
</dbReference>
<feature type="transmembrane region" description="Helical" evidence="6">
    <location>
        <begin position="58"/>
        <end position="76"/>
    </location>
</feature>
<protein>
    <submittedName>
        <fullName evidence="8">MFS transporter</fullName>
    </submittedName>
</protein>
<dbReference type="SUPFAM" id="SSF103473">
    <property type="entry name" value="MFS general substrate transporter"/>
    <property type="match status" value="1"/>
</dbReference>
<evidence type="ECO:0000313" key="9">
    <source>
        <dbReference type="Proteomes" id="UP000321558"/>
    </source>
</evidence>
<comment type="subcellular location">
    <subcellularLocation>
        <location evidence="1">Cell membrane</location>
        <topology evidence="1">Multi-pass membrane protein</topology>
    </subcellularLocation>
</comment>
<organism evidence="8 9">
    <name type="scientific">Oceanobacillus sojae</name>
    <dbReference type="NCBI Taxonomy" id="582851"/>
    <lineage>
        <taxon>Bacteria</taxon>
        <taxon>Bacillati</taxon>
        <taxon>Bacillota</taxon>
        <taxon>Bacilli</taxon>
        <taxon>Bacillales</taxon>
        <taxon>Bacillaceae</taxon>
        <taxon>Oceanobacillus</taxon>
    </lineage>
</organism>
<evidence type="ECO:0000256" key="6">
    <source>
        <dbReference type="SAM" id="Phobius"/>
    </source>
</evidence>
<feature type="transmembrane region" description="Helical" evidence="6">
    <location>
        <begin position="344"/>
        <end position="367"/>
    </location>
</feature>
<feature type="transmembrane region" description="Helical" evidence="6">
    <location>
        <begin position="20"/>
        <end position="46"/>
    </location>
</feature>
<dbReference type="PANTHER" id="PTHR23508">
    <property type="entry name" value="CARBOXYLIC ACID TRANSPORTER PROTEIN HOMOLOG"/>
    <property type="match status" value="1"/>
</dbReference>
<keyword evidence="3 6" id="KW-0812">Transmembrane</keyword>
<dbReference type="GO" id="GO:0046943">
    <property type="term" value="F:carboxylic acid transmembrane transporter activity"/>
    <property type="evidence" value="ECO:0007669"/>
    <property type="project" value="TreeGrafter"/>
</dbReference>
<sequence length="449" mass="49223">MRTVQTTQVLGNSKFNKFHLLIFLWCFFAIGFDGFDVAIYGIGLPLMMEDFNISRVEAGAISSYTLISAMIGTFLLGSISDLIGRKKAIAICLTLFSLFTFLAGFAQEPTLFMIMRVIAALGLGGIMPILVAIMGEYSPVKKRALTIATMYCGYSIGAIIASLIGMYLMELTSWRLLYWISIIPLITLPWFLKQFPESVSYYLKKKKGDKIAEILNKVDPCGNYQAADNYEYETFNESTKEFPIKKVFSNKRTSSTLAFWIAVTCSMLVISGLTTWLPQIMVESGHGLTSSLSFNLMLAVGQISGSIFGGMLVSRLGHRSVLILMFFIGSLCFVMLSITTNALLLYLIITLTGACTVGTQNLVNPYISEFYPREIRTTGLSIAVGVGRIGGIMAPVAIALLLTTNLDPQHAFMAFAIPSLIGAIAFVTVREKHASFDHVNVAVGKQKTA</sequence>
<dbReference type="PANTHER" id="PTHR23508:SF10">
    <property type="entry name" value="CARBOXYLIC ACID TRANSPORTER PROTEIN HOMOLOG"/>
    <property type="match status" value="1"/>
</dbReference>
<feature type="transmembrane region" description="Helical" evidence="6">
    <location>
        <begin position="174"/>
        <end position="192"/>
    </location>
</feature>
<keyword evidence="9" id="KW-1185">Reference proteome</keyword>
<accession>A0A511ZEJ2</accession>
<feature type="transmembrane region" description="Helical" evidence="6">
    <location>
        <begin position="292"/>
        <end position="313"/>
    </location>
</feature>
<evidence type="ECO:0000256" key="1">
    <source>
        <dbReference type="ARBA" id="ARBA00004651"/>
    </source>
</evidence>
<feature type="transmembrane region" description="Helical" evidence="6">
    <location>
        <begin position="112"/>
        <end position="133"/>
    </location>
</feature>
<feature type="transmembrane region" description="Helical" evidence="6">
    <location>
        <begin position="145"/>
        <end position="168"/>
    </location>
</feature>
<name>A0A511ZEJ2_9BACI</name>
<evidence type="ECO:0000256" key="5">
    <source>
        <dbReference type="ARBA" id="ARBA00023136"/>
    </source>
</evidence>
<evidence type="ECO:0000259" key="7">
    <source>
        <dbReference type="PROSITE" id="PS50850"/>
    </source>
</evidence>
<gene>
    <name evidence="8" type="primary">benK</name>
    <name evidence="8" type="ORF">OSO01_06060</name>
</gene>
<evidence type="ECO:0000313" key="8">
    <source>
        <dbReference type="EMBL" id="GEN85867.1"/>
    </source>
</evidence>
<evidence type="ECO:0000256" key="4">
    <source>
        <dbReference type="ARBA" id="ARBA00022989"/>
    </source>
</evidence>
<dbReference type="InterPro" id="IPR011701">
    <property type="entry name" value="MFS"/>
</dbReference>
<feature type="domain" description="Major facilitator superfamily (MFS) profile" evidence="7">
    <location>
        <begin position="22"/>
        <end position="434"/>
    </location>
</feature>
<dbReference type="Proteomes" id="UP000321558">
    <property type="component" value="Unassembled WGS sequence"/>
</dbReference>
<evidence type="ECO:0000256" key="3">
    <source>
        <dbReference type="ARBA" id="ARBA00022692"/>
    </source>
</evidence>
<evidence type="ECO:0000256" key="2">
    <source>
        <dbReference type="ARBA" id="ARBA00022448"/>
    </source>
</evidence>
<dbReference type="InterPro" id="IPR036259">
    <property type="entry name" value="MFS_trans_sf"/>
</dbReference>
<dbReference type="OrthoDB" id="9787026at2"/>
<feature type="transmembrane region" description="Helical" evidence="6">
    <location>
        <begin position="410"/>
        <end position="429"/>
    </location>
</feature>
<feature type="transmembrane region" description="Helical" evidence="6">
    <location>
        <begin position="257"/>
        <end position="277"/>
    </location>
</feature>
<dbReference type="InterPro" id="IPR020846">
    <property type="entry name" value="MFS_dom"/>
</dbReference>
<dbReference type="PROSITE" id="PS50850">
    <property type="entry name" value="MFS"/>
    <property type="match status" value="1"/>
</dbReference>